<dbReference type="InterPro" id="IPR007400">
    <property type="entry name" value="PrpF-like"/>
</dbReference>
<dbReference type="PANTHER" id="PTHR43709:SF3">
    <property type="entry name" value="ISOMERASE YBHH-RELATED"/>
    <property type="match status" value="1"/>
</dbReference>
<evidence type="ECO:0000256" key="2">
    <source>
        <dbReference type="ARBA" id="ARBA00023235"/>
    </source>
</evidence>
<evidence type="ECO:0000256" key="1">
    <source>
        <dbReference type="ARBA" id="ARBA00007673"/>
    </source>
</evidence>
<comment type="similarity">
    <text evidence="1">Belongs to the PrpF family.</text>
</comment>
<evidence type="ECO:0000313" key="3">
    <source>
        <dbReference type="EMBL" id="USV02850.1"/>
    </source>
</evidence>
<dbReference type="Proteomes" id="UP001056873">
    <property type="component" value="Chromosome"/>
</dbReference>
<dbReference type="Gene3D" id="3.10.310.10">
    <property type="entry name" value="Diaminopimelate Epimerase, Chain A, domain 1"/>
    <property type="match status" value="2"/>
</dbReference>
<accession>A0ABY5CYQ5</accession>
<dbReference type="GO" id="GO:0016853">
    <property type="term" value="F:isomerase activity"/>
    <property type="evidence" value="ECO:0007669"/>
    <property type="project" value="UniProtKB-KW"/>
</dbReference>
<keyword evidence="4" id="KW-1185">Reference proteome</keyword>
<dbReference type="EC" id="5.3.2.8" evidence="3"/>
<dbReference type="SUPFAM" id="SSF54506">
    <property type="entry name" value="Diaminopimelate epimerase-like"/>
    <property type="match status" value="2"/>
</dbReference>
<reference evidence="3" key="1">
    <citation type="journal article" date="2022" name="BMC Genomics">
        <title>Genome sequence of the entomopathogenic Serratia entomophila isolate 626 and characterisation of the species specific itaconate degradation pathway.</title>
        <authorList>
            <person name="Vaughan A.L."/>
            <person name="Altermann E."/>
            <person name="Glare T.R."/>
            <person name="Hurst M.R.H."/>
        </authorList>
    </citation>
    <scope>NUCLEOTIDE SEQUENCE</scope>
    <source>
        <strain evidence="3">626</strain>
    </source>
</reference>
<dbReference type="Pfam" id="PF04303">
    <property type="entry name" value="PrpF"/>
    <property type="match status" value="1"/>
</dbReference>
<name>A0ABY5CYQ5_9GAMM</name>
<dbReference type="GeneID" id="75022396"/>
<evidence type="ECO:0000313" key="4">
    <source>
        <dbReference type="Proteomes" id="UP001056873"/>
    </source>
</evidence>
<sequence length="363" mass="37993">MRQRRIPCLLMRGGTSKGAFFLADDLPAEPAQRDAVLLAVMGSPDLRQIDGLGGADPLTSKVAIVKRSARPDADVDYLFAQVGVDRPQVDYGQNCGNILAAVGPFAIERGLVSAGDEVTEVRIFMQNTGQTALARIATPAGEVRYDGELAIDGVPGRAAEIALTFNDIAGSSCGALLPTGRPQNSFDGVAVTCIDNGMPVVLVRAADLGRSGYESREQLDADAELKARLESIRLQAGPLMNLGDVSQRTVPKMTLIAEARHGGAISSRTFIPHRCHASIGVLGAVSVATACLIPGSVAQGLARVGDAAELRLSVEHPSGEFGVLLQRDPAREGADSLRGAGLLRSARLIFAGQVCIPGAVWPE</sequence>
<keyword evidence="2 3" id="KW-0413">Isomerase</keyword>
<dbReference type="InterPro" id="IPR047687">
    <property type="entry name" value="OMA_tautomer-like"/>
</dbReference>
<proteinExistence type="inferred from homology"/>
<gene>
    <name evidence="3" type="ORF">KFQ06_10240</name>
</gene>
<dbReference type="EMBL" id="CP074347">
    <property type="protein sequence ID" value="USV02850.1"/>
    <property type="molecule type" value="Genomic_DNA"/>
</dbReference>
<protein>
    <submittedName>
        <fullName evidence="3">4-oxalomesaconate tautomerase</fullName>
        <ecNumber evidence="3">5.3.2.8</ecNumber>
    </submittedName>
</protein>
<dbReference type="RefSeq" id="WP_234590760.1">
    <property type="nucleotide sequence ID" value="NZ_CAMIPG010000017.1"/>
</dbReference>
<dbReference type="NCBIfam" id="NF033377">
    <property type="entry name" value="OMA_tautomer"/>
    <property type="match status" value="1"/>
</dbReference>
<dbReference type="PANTHER" id="PTHR43709">
    <property type="entry name" value="ACONITATE ISOMERASE-RELATED"/>
    <property type="match status" value="1"/>
</dbReference>
<organism evidence="3 4">
    <name type="scientific">Serratia entomophila</name>
    <dbReference type="NCBI Taxonomy" id="42906"/>
    <lineage>
        <taxon>Bacteria</taxon>
        <taxon>Pseudomonadati</taxon>
        <taxon>Pseudomonadota</taxon>
        <taxon>Gammaproteobacteria</taxon>
        <taxon>Enterobacterales</taxon>
        <taxon>Yersiniaceae</taxon>
        <taxon>Serratia</taxon>
    </lineage>
</organism>